<keyword evidence="3 6" id="KW-0853">WD repeat</keyword>
<feature type="region of interest" description="Disordered" evidence="7">
    <location>
        <begin position="494"/>
        <end position="531"/>
    </location>
</feature>
<evidence type="ECO:0000259" key="8">
    <source>
        <dbReference type="SMART" id="SM01033"/>
    </source>
</evidence>
<evidence type="ECO:0000313" key="10">
    <source>
        <dbReference type="Proteomes" id="UP000053766"/>
    </source>
</evidence>
<feature type="compositionally biased region" description="Basic and acidic residues" evidence="7">
    <location>
        <begin position="500"/>
        <end position="517"/>
    </location>
</feature>
<dbReference type="Proteomes" id="UP000053766">
    <property type="component" value="Unassembled WGS sequence"/>
</dbReference>
<protein>
    <submittedName>
        <fullName evidence="9">BING4CT domain protein</fullName>
    </submittedName>
</protein>
<dbReference type="SUPFAM" id="SSF50978">
    <property type="entry name" value="WD40 repeat-like"/>
    <property type="match status" value="1"/>
</dbReference>
<dbReference type="PROSITE" id="PS00678">
    <property type="entry name" value="WD_REPEATS_1"/>
    <property type="match status" value="1"/>
</dbReference>
<evidence type="ECO:0000256" key="2">
    <source>
        <dbReference type="ARBA" id="ARBA00022552"/>
    </source>
</evidence>
<dbReference type="InterPro" id="IPR040315">
    <property type="entry name" value="WDR46/Utp7"/>
</dbReference>
<keyword evidence="2" id="KW-0698">rRNA processing</keyword>
<feature type="repeat" description="WD" evidence="6">
    <location>
        <begin position="280"/>
        <end position="321"/>
    </location>
</feature>
<accession>A0A0D8XU83</accession>
<evidence type="ECO:0000256" key="1">
    <source>
        <dbReference type="ARBA" id="ARBA00004604"/>
    </source>
</evidence>
<dbReference type="Gene3D" id="2.130.10.10">
    <property type="entry name" value="YVTN repeat-like/Quinoprotein amine dehydrogenase"/>
    <property type="match status" value="1"/>
</dbReference>
<evidence type="ECO:0000256" key="4">
    <source>
        <dbReference type="ARBA" id="ARBA00022737"/>
    </source>
</evidence>
<gene>
    <name evidence="9" type="ORF">DICVIV_08019</name>
</gene>
<evidence type="ECO:0000256" key="6">
    <source>
        <dbReference type="PROSITE-ProRule" id="PRU00221"/>
    </source>
</evidence>
<reference evidence="10" key="2">
    <citation type="journal article" date="2016" name="Sci. Rep.">
        <title>Dictyocaulus viviparus genome, variome and transcriptome elucidate lungworm biology and support future intervention.</title>
        <authorList>
            <person name="McNulty S.N."/>
            <person name="Strube C."/>
            <person name="Rosa B.A."/>
            <person name="Martin J.C."/>
            <person name="Tyagi R."/>
            <person name="Choi Y.J."/>
            <person name="Wang Q."/>
            <person name="Hallsworth Pepin K."/>
            <person name="Zhang X."/>
            <person name="Ozersky P."/>
            <person name="Wilson R.K."/>
            <person name="Sternberg P.W."/>
            <person name="Gasser R.B."/>
            <person name="Mitreva M."/>
        </authorList>
    </citation>
    <scope>NUCLEOTIDE SEQUENCE [LARGE SCALE GENOMIC DNA]</scope>
    <source>
        <strain evidence="10">HannoverDv2000</strain>
    </source>
</reference>
<dbReference type="GO" id="GO:0000462">
    <property type="term" value="P:maturation of SSU-rRNA from tricistronic rRNA transcript (SSU-rRNA, 5.8S rRNA, LSU-rRNA)"/>
    <property type="evidence" value="ECO:0007669"/>
    <property type="project" value="TreeGrafter"/>
</dbReference>
<keyword evidence="5" id="KW-0539">Nucleus</keyword>
<dbReference type="EMBL" id="KN716378">
    <property type="protein sequence ID" value="KJH45941.1"/>
    <property type="molecule type" value="Genomic_DNA"/>
</dbReference>
<dbReference type="GO" id="GO:0030686">
    <property type="term" value="C:90S preribosome"/>
    <property type="evidence" value="ECO:0007669"/>
    <property type="project" value="TreeGrafter"/>
</dbReference>
<name>A0A0D8XU83_DICVI</name>
<dbReference type="SMART" id="SM00320">
    <property type="entry name" value="WD40"/>
    <property type="match status" value="3"/>
</dbReference>
<dbReference type="Pfam" id="PF08149">
    <property type="entry name" value="BING4CT"/>
    <property type="match status" value="1"/>
</dbReference>
<keyword evidence="10" id="KW-1185">Reference proteome</keyword>
<reference evidence="9 10" key="1">
    <citation type="submission" date="2013-11" db="EMBL/GenBank/DDBJ databases">
        <title>Draft genome of the bovine lungworm Dictyocaulus viviparus.</title>
        <authorList>
            <person name="Mitreva M."/>
        </authorList>
    </citation>
    <scope>NUCLEOTIDE SEQUENCE [LARGE SCALE GENOMIC DNA]</scope>
    <source>
        <strain evidence="9 10">HannoverDv2000</strain>
    </source>
</reference>
<evidence type="ECO:0000256" key="3">
    <source>
        <dbReference type="ARBA" id="ARBA00022574"/>
    </source>
</evidence>
<dbReference type="GO" id="GO:0032040">
    <property type="term" value="C:small-subunit processome"/>
    <property type="evidence" value="ECO:0007669"/>
    <property type="project" value="TreeGrafter"/>
</dbReference>
<dbReference type="Pfam" id="PF00400">
    <property type="entry name" value="WD40"/>
    <property type="match status" value="1"/>
</dbReference>
<proteinExistence type="predicted"/>
<organism evidence="9 10">
    <name type="scientific">Dictyocaulus viviparus</name>
    <name type="common">Bovine lungworm</name>
    <dbReference type="NCBI Taxonomy" id="29172"/>
    <lineage>
        <taxon>Eukaryota</taxon>
        <taxon>Metazoa</taxon>
        <taxon>Ecdysozoa</taxon>
        <taxon>Nematoda</taxon>
        <taxon>Chromadorea</taxon>
        <taxon>Rhabditida</taxon>
        <taxon>Rhabditina</taxon>
        <taxon>Rhabditomorpha</taxon>
        <taxon>Strongyloidea</taxon>
        <taxon>Metastrongylidae</taxon>
        <taxon>Dictyocaulus</taxon>
    </lineage>
</organism>
<dbReference type="InterPro" id="IPR012952">
    <property type="entry name" value="BING4_C_dom"/>
</dbReference>
<feature type="domain" description="BING4 C-terminal" evidence="8">
    <location>
        <begin position="361"/>
        <end position="439"/>
    </location>
</feature>
<dbReference type="OrthoDB" id="10251154at2759"/>
<dbReference type="SMART" id="SM01033">
    <property type="entry name" value="BING4CT"/>
    <property type="match status" value="1"/>
</dbReference>
<dbReference type="AlphaFoldDB" id="A0A0D8XU83"/>
<dbReference type="PANTHER" id="PTHR14085:SF3">
    <property type="entry name" value="WD REPEAT-CONTAINING PROTEIN 46"/>
    <property type="match status" value="1"/>
</dbReference>
<dbReference type="PANTHER" id="PTHR14085">
    <property type="entry name" value="WD-REPEAT PROTEIN BING4"/>
    <property type="match status" value="1"/>
</dbReference>
<evidence type="ECO:0000256" key="5">
    <source>
        <dbReference type="ARBA" id="ARBA00023242"/>
    </source>
</evidence>
<evidence type="ECO:0000313" key="9">
    <source>
        <dbReference type="EMBL" id="KJH45941.1"/>
    </source>
</evidence>
<dbReference type="InterPro" id="IPR036322">
    <property type="entry name" value="WD40_repeat_dom_sf"/>
</dbReference>
<dbReference type="STRING" id="29172.A0A0D8XU83"/>
<dbReference type="PROSITE" id="PS50082">
    <property type="entry name" value="WD_REPEATS_2"/>
    <property type="match status" value="1"/>
</dbReference>
<evidence type="ECO:0000256" key="7">
    <source>
        <dbReference type="SAM" id="MobiDB-lite"/>
    </source>
</evidence>
<dbReference type="InterPro" id="IPR001680">
    <property type="entry name" value="WD40_rpt"/>
</dbReference>
<dbReference type="InterPro" id="IPR019775">
    <property type="entry name" value="WD40_repeat_CS"/>
</dbReference>
<keyword evidence="4" id="KW-0677">Repeat</keyword>
<sequence length="531" mass="61188">MAPNQTLKSILNGKWSSEDQLKHSRSKTFPIKDASSLNPHNMRSEFHREKFTLEKNRLVQRCMKTARAEILNAENEGVIEADDGEHTYTIRQKEIADSVDLANASKASYFRFFFELHLENYGPYRISYTDNGRHLLLGGKKGHVATMDWQLKKLHCEINVMEIVRDVQWMHTENIYAVAQRHYTYVYDNQGTEIHCVKQLHKIRRLQFLPRHFLLVASSDTGWLHWLDVSVGKIVTSFPARMGSLGVMCQNPGNAIIHTGHDNGTVCMWSPNVKEPLVKILAHHASIRGMDIEQTGKYMVTTGLDLKCRVWDIRMYKQLHAYSLAFGLSHVAISQRLSIACAIGNSVQIFNNMHLGVCYEPYLIHNFGGSVHDLSFVPYEDVLGVGHVAGFTSMLVPGSGEPNVDAMRSNPYETKQQRREREVKQLLDKLQPELIALDPQDIVRVNENQLEKQMEERKKILYIRPVNIKYTPRHKMRGRGTGLHKEYRKKVVISQRRKERNNEKKEVEEEVFGKTEQKTSASTHVLERFRS</sequence>
<dbReference type="InterPro" id="IPR015943">
    <property type="entry name" value="WD40/YVTN_repeat-like_dom_sf"/>
</dbReference>
<comment type="subcellular location">
    <subcellularLocation>
        <location evidence="1">Nucleus</location>
        <location evidence="1">Nucleolus</location>
    </subcellularLocation>
</comment>
<dbReference type="FunFam" id="2.130.10.10:FF:000378">
    <property type="entry name" value="U3 small nucleolar RNA-associated protein 7"/>
    <property type="match status" value="1"/>
</dbReference>